<feature type="region of interest" description="Disordered" evidence="1">
    <location>
        <begin position="197"/>
        <end position="331"/>
    </location>
</feature>
<reference evidence="2 3" key="1">
    <citation type="submission" date="2019-02" db="EMBL/GenBank/DDBJ databases">
        <authorList>
            <consortium name="Pathogen Informatics"/>
        </authorList>
    </citation>
    <scope>NUCLEOTIDE SEQUENCE [LARGE SCALE GENOMIC DNA]</scope>
    <source>
        <strain evidence="2 3">3012STDY6756504</strain>
    </source>
</reference>
<proteinExistence type="predicted"/>
<accession>A0A4V6YTB3</accession>
<evidence type="ECO:0000313" key="2">
    <source>
        <dbReference type="EMBL" id="VFA96873.1"/>
    </source>
</evidence>
<feature type="compositionally biased region" description="Basic residues" evidence="1">
    <location>
        <begin position="282"/>
        <end position="294"/>
    </location>
</feature>
<feature type="compositionally biased region" description="Basic residues" evidence="1">
    <location>
        <begin position="239"/>
        <end position="254"/>
    </location>
</feature>
<feature type="compositionally biased region" description="Basic residues" evidence="1">
    <location>
        <begin position="8"/>
        <end position="64"/>
    </location>
</feature>
<protein>
    <submittedName>
        <fullName evidence="2">Uncharacterized protein</fullName>
    </submittedName>
</protein>
<feature type="compositionally biased region" description="Low complexity" evidence="1">
    <location>
        <begin position="65"/>
        <end position="78"/>
    </location>
</feature>
<dbReference type="AlphaFoldDB" id="A0A4V6YTB3"/>
<evidence type="ECO:0000256" key="1">
    <source>
        <dbReference type="SAM" id="MobiDB-lite"/>
    </source>
</evidence>
<dbReference type="Proteomes" id="UP000290439">
    <property type="component" value="Chromosome"/>
</dbReference>
<dbReference type="EMBL" id="LR215973">
    <property type="protein sequence ID" value="VFA96873.1"/>
    <property type="molecule type" value="Genomic_DNA"/>
</dbReference>
<feature type="compositionally biased region" description="Basic residues" evidence="1">
    <location>
        <begin position="206"/>
        <end position="217"/>
    </location>
</feature>
<feature type="region of interest" description="Disordered" evidence="1">
    <location>
        <begin position="1"/>
        <end position="111"/>
    </location>
</feature>
<organism evidence="2 3">
    <name type="scientific">Nocardia cyriacigeorgica</name>
    <dbReference type="NCBI Taxonomy" id="135487"/>
    <lineage>
        <taxon>Bacteria</taxon>
        <taxon>Bacillati</taxon>
        <taxon>Actinomycetota</taxon>
        <taxon>Actinomycetes</taxon>
        <taxon>Mycobacteriales</taxon>
        <taxon>Nocardiaceae</taxon>
        <taxon>Nocardia</taxon>
    </lineage>
</organism>
<sequence>MATVDRGRRSHFRGPGRSLGRRGLPRPGRRARHRQQPPRRIPRRRRRFRPRILRHHTARSRRHGSATAATAAHRLASAGRRHPRSASPSRYPHRRVRRRDGQRMGERADERLRRDHRAARLRQRVLHDRQPAVLPAGSAGPEHGRRYRVLVVAERHPPRLHRPGDRGMRSGAGRWSEPRADAGGGHLLHPGRTVGARRAMQTVQRCGRRHRARRRRGGTGAATAGRRASRRAADLRGDHRQRRQFRRPQQRHHRAEPVGAAAGRRAGLRARRCAGTAGGFHRSARHRHRARRHDRGQGTSARCTPDARGPAESAPSKAISGTPRALPASPV</sequence>
<gene>
    <name evidence="2" type="ORF">NCTC10797_00628</name>
</gene>
<name>A0A4V6YTB3_9NOCA</name>
<feature type="compositionally biased region" description="Basic and acidic residues" evidence="1">
    <location>
        <begin position="99"/>
        <end position="111"/>
    </location>
</feature>
<evidence type="ECO:0000313" key="3">
    <source>
        <dbReference type="Proteomes" id="UP000290439"/>
    </source>
</evidence>